<dbReference type="Proteomes" id="UP000805193">
    <property type="component" value="Unassembled WGS sequence"/>
</dbReference>
<evidence type="ECO:0000313" key="2">
    <source>
        <dbReference type="Proteomes" id="UP000805193"/>
    </source>
</evidence>
<protein>
    <submittedName>
        <fullName evidence="1">Uncharacterized protein</fullName>
    </submittedName>
</protein>
<reference evidence="1 2" key="1">
    <citation type="journal article" date="2020" name="Cell">
        <title>Large-Scale Comparative Analyses of Tick Genomes Elucidate Their Genetic Diversity and Vector Capacities.</title>
        <authorList>
            <consortium name="Tick Genome and Microbiome Consortium (TIGMIC)"/>
            <person name="Jia N."/>
            <person name="Wang J."/>
            <person name="Shi W."/>
            <person name="Du L."/>
            <person name="Sun Y."/>
            <person name="Zhan W."/>
            <person name="Jiang J.F."/>
            <person name="Wang Q."/>
            <person name="Zhang B."/>
            <person name="Ji P."/>
            <person name="Bell-Sakyi L."/>
            <person name="Cui X.M."/>
            <person name="Yuan T.T."/>
            <person name="Jiang B.G."/>
            <person name="Yang W.F."/>
            <person name="Lam T.T."/>
            <person name="Chang Q.C."/>
            <person name="Ding S.J."/>
            <person name="Wang X.J."/>
            <person name="Zhu J.G."/>
            <person name="Ruan X.D."/>
            <person name="Zhao L."/>
            <person name="Wei J.T."/>
            <person name="Ye R.Z."/>
            <person name="Que T.C."/>
            <person name="Du C.H."/>
            <person name="Zhou Y.H."/>
            <person name="Cheng J.X."/>
            <person name="Dai P.F."/>
            <person name="Guo W.B."/>
            <person name="Han X.H."/>
            <person name="Huang E.J."/>
            <person name="Li L.F."/>
            <person name="Wei W."/>
            <person name="Gao Y.C."/>
            <person name="Liu J.Z."/>
            <person name="Shao H.Z."/>
            <person name="Wang X."/>
            <person name="Wang C.C."/>
            <person name="Yang T.C."/>
            <person name="Huo Q.B."/>
            <person name="Li W."/>
            <person name="Chen H.Y."/>
            <person name="Chen S.E."/>
            <person name="Zhou L.G."/>
            <person name="Ni X.B."/>
            <person name="Tian J.H."/>
            <person name="Sheng Y."/>
            <person name="Liu T."/>
            <person name="Pan Y.S."/>
            <person name="Xia L.Y."/>
            <person name="Li J."/>
            <person name="Zhao F."/>
            <person name="Cao W.C."/>
        </authorList>
    </citation>
    <scope>NUCLEOTIDE SEQUENCE [LARGE SCALE GENOMIC DNA]</scope>
    <source>
        <strain evidence="1">Iper-2018</strain>
    </source>
</reference>
<proteinExistence type="predicted"/>
<sequence length="156" mass="17656">MEADRLAASAMGDDACPTSSVAAFSDARVLIRLPHCRWIGAASWRFRCCVTNQVPDSSTSSAGTCGRLSEDDWRPHRCFEQMLASEKEAVRLPSTRRNSARRSCTCCRWSYVSVRLPISRRRPRFSMSSRVTSWFELELLQLDKLIKLQQLLVLGA</sequence>
<organism evidence="1 2">
    <name type="scientific">Ixodes persulcatus</name>
    <name type="common">Taiga tick</name>
    <dbReference type="NCBI Taxonomy" id="34615"/>
    <lineage>
        <taxon>Eukaryota</taxon>
        <taxon>Metazoa</taxon>
        <taxon>Ecdysozoa</taxon>
        <taxon>Arthropoda</taxon>
        <taxon>Chelicerata</taxon>
        <taxon>Arachnida</taxon>
        <taxon>Acari</taxon>
        <taxon>Parasitiformes</taxon>
        <taxon>Ixodida</taxon>
        <taxon>Ixodoidea</taxon>
        <taxon>Ixodidae</taxon>
        <taxon>Ixodinae</taxon>
        <taxon>Ixodes</taxon>
    </lineage>
</organism>
<evidence type="ECO:0000313" key="1">
    <source>
        <dbReference type="EMBL" id="KAG0410568.1"/>
    </source>
</evidence>
<name>A0AC60NTV8_IXOPE</name>
<dbReference type="EMBL" id="JABSTQ010011511">
    <property type="protein sequence ID" value="KAG0410568.1"/>
    <property type="molecule type" value="Genomic_DNA"/>
</dbReference>
<comment type="caution">
    <text evidence="1">The sequence shown here is derived from an EMBL/GenBank/DDBJ whole genome shotgun (WGS) entry which is preliminary data.</text>
</comment>
<gene>
    <name evidence="1" type="ORF">HPB47_012305</name>
</gene>
<accession>A0AC60NTV8</accession>
<keyword evidence="2" id="KW-1185">Reference proteome</keyword>